<comment type="caution">
    <text evidence="3">The sequence shown here is derived from an EMBL/GenBank/DDBJ whole genome shotgun (WGS) entry which is preliminary data.</text>
</comment>
<dbReference type="AlphaFoldDB" id="A0A8J3IQX5"/>
<dbReference type="GO" id="GO:0016491">
    <property type="term" value="F:oxidoreductase activity"/>
    <property type="evidence" value="ECO:0007669"/>
    <property type="project" value="UniProtKB-KW"/>
</dbReference>
<dbReference type="PANTHER" id="PTHR43625:SF40">
    <property type="entry name" value="ALDO-KETO REDUCTASE YAKC [NADP(+)]"/>
    <property type="match status" value="1"/>
</dbReference>
<proteinExistence type="predicted"/>
<sequence>MTNASNQPPAAASGTFTLGNELTVRRMGFGAMRITGPGIWGEPADKPTALAVLRRAIELGVNFIDTADSYGPHVSEELIAEALYPYPADLVIATKGGLLRSGPDQWQRDGRPEHLREALEGSLRRLRVDHIDLYQFHRIDEKVPLEDSVGALEDLRRAGKIRLLGISNVDADQLARASKITPIVSVQNLYNIADRTSEEVLHICERDHLAFIPWRPVQGNQHQQNEALSRFAARHGATIGQINLAWLLHHSRSMLPIPGTASLQHLEENVASAAIQLSQEEYEELSTAQA</sequence>
<organism evidence="3 4">
    <name type="scientific">Reticulibacter mediterranei</name>
    <dbReference type="NCBI Taxonomy" id="2778369"/>
    <lineage>
        <taxon>Bacteria</taxon>
        <taxon>Bacillati</taxon>
        <taxon>Chloroflexota</taxon>
        <taxon>Ktedonobacteria</taxon>
        <taxon>Ktedonobacterales</taxon>
        <taxon>Reticulibacteraceae</taxon>
        <taxon>Reticulibacter</taxon>
    </lineage>
</organism>
<dbReference type="RefSeq" id="WP_220207466.1">
    <property type="nucleotide sequence ID" value="NZ_BNJK01000001.1"/>
</dbReference>
<dbReference type="Proteomes" id="UP000597444">
    <property type="component" value="Unassembled WGS sequence"/>
</dbReference>
<dbReference type="InterPro" id="IPR050791">
    <property type="entry name" value="Aldo-Keto_reductase"/>
</dbReference>
<dbReference type="PRINTS" id="PR00069">
    <property type="entry name" value="ALDKETRDTASE"/>
</dbReference>
<dbReference type="PANTHER" id="PTHR43625">
    <property type="entry name" value="AFLATOXIN B1 ALDEHYDE REDUCTASE"/>
    <property type="match status" value="1"/>
</dbReference>
<dbReference type="SUPFAM" id="SSF51430">
    <property type="entry name" value="NAD(P)-linked oxidoreductase"/>
    <property type="match status" value="1"/>
</dbReference>
<dbReference type="InterPro" id="IPR020471">
    <property type="entry name" value="AKR"/>
</dbReference>
<dbReference type="EMBL" id="BNJK01000001">
    <property type="protein sequence ID" value="GHO96875.1"/>
    <property type="molecule type" value="Genomic_DNA"/>
</dbReference>
<dbReference type="InterPro" id="IPR023210">
    <property type="entry name" value="NADP_OxRdtase_dom"/>
</dbReference>
<reference evidence="3" key="1">
    <citation type="submission" date="2020-10" db="EMBL/GenBank/DDBJ databases">
        <title>Taxonomic study of unclassified bacteria belonging to the class Ktedonobacteria.</title>
        <authorList>
            <person name="Yabe S."/>
            <person name="Wang C.M."/>
            <person name="Zheng Y."/>
            <person name="Sakai Y."/>
            <person name="Cavaletti L."/>
            <person name="Monciardini P."/>
            <person name="Donadio S."/>
        </authorList>
    </citation>
    <scope>NUCLEOTIDE SEQUENCE</scope>
    <source>
        <strain evidence="3">ID150040</strain>
    </source>
</reference>
<keyword evidence="1" id="KW-0560">Oxidoreductase</keyword>
<gene>
    <name evidence="3" type="ORF">KSF_069230</name>
</gene>
<keyword evidence="4" id="KW-1185">Reference proteome</keyword>
<dbReference type="Pfam" id="PF00248">
    <property type="entry name" value="Aldo_ket_red"/>
    <property type="match status" value="1"/>
</dbReference>
<dbReference type="InterPro" id="IPR036812">
    <property type="entry name" value="NAD(P)_OxRdtase_dom_sf"/>
</dbReference>
<dbReference type="CDD" id="cd19088">
    <property type="entry name" value="AKR_AKR13B1"/>
    <property type="match status" value="1"/>
</dbReference>
<evidence type="ECO:0000313" key="4">
    <source>
        <dbReference type="Proteomes" id="UP000597444"/>
    </source>
</evidence>
<name>A0A8J3IQX5_9CHLR</name>
<evidence type="ECO:0000259" key="2">
    <source>
        <dbReference type="Pfam" id="PF00248"/>
    </source>
</evidence>
<accession>A0A8J3IQX5</accession>
<protein>
    <submittedName>
        <fullName evidence="3">Oxidoreductase</fullName>
    </submittedName>
</protein>
<evidence type="ECO:0000313" key="3">
    <source>
        <dbReference type="EMBL" id="GHO96875.1"/>
    </source>
</evidence>
<dbReference type="Gene3D" id="3.20.20.100">
    <property type="entry name" value="NADP-dependent oxidoreductase domain"/>
    <property type="match status" value="1"/>
</dbReference>
<evidence type="ECO:0000256" key="1">
    <source>
        <dbReference type="ARBA" id="ARBA00023002"/>
    </source>
</evidence>
<dbReference type="GO" id="GO:0005737">
    <property type="term" value="C:cytoplasm"/>
    <property type="evidence" value="ECO:0007669"/>
    <property type="project" value="TreeGrafter"/>
</dbReference>
<feature type="domain" description="NADP-dependent oxidoreductase" evidence="2">
    <location>
        <begin position="26"/>
        <end position="286"/>
    </location>
</feature>